<sequence length="568" mass="64553">MKQYKILWTVMMLLFVASGSVLAQAKKTKLTERFSVNKDVQIDVDTRYADVIFETWNKNEVSIEAYVEGENASDAVRSWDLDVSGNSNQVRVTSKGGYGDVKVYDLSDLDNVHLDLDLGEIIGQSLSIVEPVMNGLVGPLLEGISGARLPDEYYEEMGKMKFDHEAYKREGRAYIKRWEREMDKSFGPEFEHKMEKWEKEAEQRSEDWSERLIEQSGIPKWPFNSKGNITFDSDEYEKDKQAYVNKLNRKYGTRVSVREVDSWLEDVEAWGEDFGERMEDWGENFGKSMEKWGENFGENFGKSMEKWGESFGKDMEKWGENFGKKMEKWAEEHDGEWEESHTRDENGNRSSHYRLNYDSDKASSKTSNRNVKRVIIIKMPKRAELDLNVRYGKVKMADAYNAKAVISHGSLAAATIDGGNTSIDVSYSPVTITNWNKGTLVTNHVKDCDINTATDIKVTSNSSNVHINRLDGSGMISGSFGKLSIPQVSDNFGTLTLFLENSDLALKLPQAAFNFSYSGDHNDFFIPKQLETQSMKNGSTEMVNGFHKSRSTGNTITINAKYSDVVLQ</sequence>
<keyword evidence="2" id="KW-0732">Signal</keyword>
<evidence type="ECO:0000313" key="3">
    <source>
        <dbReference type="EMBL" id="KGO07679.1"/>
    </source>
</evidence>
<feature type="signal peptide" evidence="2">
    <location>
        <begin position="1"/>
        <end position="23"/>
    </location>
</feature>
<evidence type="ECO:0000256" key="1">
    <source>
        <dbReference type="SAM" id="MobiDB-lite"/>
    </source>
</evidence>
<dbReference type="Proteomes" id="UP000030140">
    <property type="component" value="Unassembled WGS sequence"/>
</dbReference>
<gene>
    <name evidence="3" type="ORF">NV36_13090</name>
</gene>
<name>A0A0A2GWM1_9FLAO</name>
<dbReference type="OrthoDB" id="1420424at2"/>
<evidence type="ECO:0008006" key="5">
    <source>
        <dbReference type="Google" id="ProtNLM"/>
    </source>
</evidence>
<protein>
    <recommendedName>
        <fullName evidence="5">Adhesin domain-containing protein</fullName>
    </recommendedName>
</protein>
<evidence type="ECO:0000313" key="4">
    <source>
        <dbReference type="Proteomes" id="UP000030140"/>
    </source>
</evidence>
<evidence type="ECO:0000256" key="2">
    <source>
        <dbReference type="SAM" id="SignalP"/>
    </source>
</evidence>
<dbReference type="PATRIC" id="fig|1300343.5.peg.1507"/>
<dbReference type="AlphaFoldDB" id="A0A0A2GWM1"/>
<dbReference type="KEGG" id="ddo:I597_1499"/>
<organism evidence="3 4">
    <name type="scientific">Dokdonia donghaensis DSW-1</name>
    <dbReference type="NCBI Taxonomy" id="1300343"/>
    <lineage>
        <taxon>Bacteria</taxon>
        <taxon>Pseudomonadati</taxon>
        <taxon>Bacteroidota</taxon>
        <taxon>Flavobacteriia</taxon>
        <taxon>Flavobacteriales</taxon>
        <taxon>Flavobacteriaceae</taxon>
        <taxon>Dokdonia</taxon>
    </lineage>
</organism>
<proteinExistence type="predicted"/>
<dbReference type="EMBL" id="JSAQ01000001">
    <property type="protein sequence ID" value="KGO07679.1"/>
    <property type="molecule type" value="Genomic_DNA"/>
</dbReference>
<dbReference type="RefSeq" id="WP_035328000.1">
    <property type="nucleotide sequence ID" value="NZ_CP015125.1"/>
</dbReference>
<comment type="caution">
    <text evidence="3">The sequence shown here is derived from an EMBL/GenBank/DDBJ whole genome shotgun (WGS) entry which is preliminary data.</text>
</comment>
<accession>A0A0A2GWM1</accession>
<reference evidence="3 4" key="1">
    <citation type="submission" date="2014-10" db="EMBL/GenBank/DDBJ databases">
        <title>Draft genome sequence of the proteorhodopsin-containing marine bacterium Dokdonia donghaensis.</title>
        <authorList>
            <person name="Gomez-Consarnau L."/>
            <person name="Gonzalez J.M."/>
            <person name="Riedel T."/>
            <person name="Jaenicke S."/>
            <person name="Wagner-Doebler I."/>
            <person name="Fuhrman J.A."/>
        </authorList>
    </citation>
    <scope>NUCLEOTIDE SEQUENCE [LARGE SCALE GENOMIC DNA]</scope>
    <source>
        <strain evidence="3 4">DSW-1</strain>
    </source>
</reference>
<feature type="region of interest" description="Disordered" evidence="1">
    <location>
        <begin position="333"/>
        <end position="366"/>
    </location>
</feature>
<keyword evidence="4" id="KW-1185">Reference proteome</keyword>
<feature type="chain" id="PRO_5001999352" description="Adhesin domain-containing protein" evidence="2">
    <location>
        <begin position="24"/>
        <end position="568"/>
    </location>
</feature>
<feature type="compositionally biased region" description="Basic and acidic residues" evidence="1">
    <location>
        <begin position="333"/>
        <end position="347"/>
    </location>
</feature>